<protein>
    <recommendedName>
        <fullName evidence="4">Protein kinase domain-containing protein</fullName>
    </recommendedName>
</protein>
<keyword evidence="2" id="KW-0547">Nucleotide-binding</keyword>
<keyword evidence="1" id="KW-0418">Kinase</keyword>
<evidence type="ECO:0000256" key="3">
    <source>
        <dbReference type="ARBA" id="ARBA00022840"/>
    </source>
</evidence>
<keyword evidence="6" id="KW-1185">Reference proteome</keyword>
<organism evidence="5 6">
    <name type="scientific">Penicillium brevicompactum</name>
    <dbReference type="NCBI Taxonomy" id="5074"/>
    <lineage>
        <taxon>Eukaryota</taxon>
        <taxon>Fungi</taxon>
        <taxon>Dikarya</taxon>
        <taxon>Ascomycota</taxon>
        <taxon>Pezizomycotina</taxon>
        <taxon>Eurotiomycetes</taxon>
        <taxon>Eurotiomycetidae</taxon>
        <taxon>Eurotiales</taxon>
        <taxon>Aspergillaceae</taxon>
        <taxon>Penicillium</taxon>
    </lineage>
</organism>
<evidence type="ECO:0000256" key="2">
    <source>
        <dbReference type="ARBA" id="ARBA00022741"/>
    </source>
</evidence>
<evidence type="ECO:0000313" key="5">
    <source>
        <dbReference type="EMBL" id="KAJ5350345.1"/>
    </source>
</evidence>
<keyword evidence="3" id="KW-0067">ATP-binding</keyword>
<dbReference type="InterPro" id="IPR000719">
    <property type="entry name" value="Prot_kinase_dom"/>
</dbReference>
<dbReference type="AlphaFoldDB" id="A0A9W9QYI3"/>
<gene>
    <name evidence="5" type="ORF">N7541_008072</name>
</gene>
<sequence>MKVGIANAFPHETSILRALAQHHDPSYLHLRNILVKLPSSLDQLSVEQFYKTHGEPDTVQVTQRDGKPLPPNIPARAVIPLFLGKDAEEFTLNDACVLLSDFGESFNPISNPRKGKNCHTPLAARPPEALFQPEAPLSFSADIWSLATSIWEILGMKAIFSSEYSSADELASQQIDILGPVPQHWWDQWKERGEFFDVNGRPVEGRYVWPPMEQAFEEGIQKYRRLGQLGEYGKDETGAILHLMRRMFAFLPEDRPTAEEVLKSEWMVKWCLPDFERGLHLKY</sequence>
<dbReference type="SUPFAM" id="SSF56112">
    <property type="entry name" value="Protein kinase-like (PK-like)"/>
    <property type="match status" value="1"/>
</dbReference>
<dbReference type="GO" id="GO:0005524">
    <property type="term" value="F:ATP binding"/>
    <property type="evidence" value="ECO:0007669"/>
    <property type="project" value="UniProtKB-KW"/>
</dbReference>
<dbReference type="Proteomes" id="UP001148299">
    <property type="component" value="Unassembled WGS sequence"/>
</dbReference>
<keyword evidence="1" id="KW-0723">Serine/threonine-protein kinase</keyword>
<evidence type="ECO:0000256" key="1">
    <source>
        <dbReference type="ARBA" id="ARBA00022527"/>
    </source>
</evidence>
<dbReference type="PROSITE" id="PS50011">
    <property type="entry name" value="PROTEIN_KINASE_DOM"/>
    <property type="match status" value="1"/>
</dbReference>
<dbReference type="PANTHER" id="PTHR24055">
    <property type="entry name" value="MITOGEN-ACTIVATED PROTEIN KINASE"/>
    <property type="match status" value="1"/>
</dbReference>
<comment type="caution">
    <text evidence="5">The sequence shown here is derived from an EMBL/GenBank/DDBJ whole genome shotgun (WGS) entry which is preliminary data.</text>
</comment>
<dbReference type="GO" id="GO:0004674">
    <property type="term" value="F:protein serine/threonine kinase activity"/>
    <property type="evidence" value="ECO:0007669"/>
    <property type="project" value="UniProtKB-KW"/>
</dbReference>
<reference evidence="5" key="2">
    <citation type="journal article" date="2023" name="IMA Fungus">
        <title>Comparative genomic study of the Penicillium genus elucidates a diverse pangenome and 15 lateral gene transfer events.</title>
        <authorList>
            <person name="Petersen C."/>
            <person name="Sorensen T."/>
            <person name="Nielsen M.R."/>
            <person name="Sondergaard T.E."/>
            <person name="Sorensen J.L."/>
            <person name="Fitzpatrick D.A."/>
            <person name="Frisvad J.C."/>
            <person name="Nielsen K.L."/>
        </authorList>
    </citation>
    <scope>NUCLEOTIDE SEQUENCE</scope>
    <source>
        <strain evidence="5">IBT 35675</strain>
    </source>
</reference>
<dbReference type="InterPro" id="IPR011009">
    <property type="entry name" value="Kinase-like_dom_sf"/>
</dbReference>
<keyword evidence="1" id="KW-0808">Transferase</keyword>
<accession>A0A9W9QYI3</accession>
<name>A0A9W9QYI3_PENBR</name>
<dbReference type="InterPro" id="IPR050117">
    <property type="entry name" value="MAPK"/>
</dbReference>
<reference evidence="5" key="1">
    <citation type="submission" date="2022-12" db="EMBL/GenBank/DDBJ databases">
        <authorList>
            <person name="Petersen C."/>
        </authorList>
    </citation>
    <scope>NUCLEOTIDE SEQUENCE</scope>
    <source>
        <strain evidence="5">IBT 35675</strain>
    </source>
</reference>
<feature type="domain" description="Protein kinase" evidence="4">
    <location>
        <begin position="1"/>
        <end position="267"/>
    </location>
</feature>
<dbReference type="Gene3D" id="1.10.510.10">
    <property type="entry name" value="Transferase(Phosphotransferase) domain 1"/>
    <property type="match status" value="1"/>
</dbReference>
<evidence type="ECO:0000313" key="6">
    <source>
        <dbReference type="Proteomes" id="UP001148299"/>
    </source>
</evidence>
<dbReference type="EMBL" id="JAPZBR010000006">
    <property type="protein sequence ID" value="KAJ5350345.1"/>
    <property type="molecule type" value="Genomic_DNA"/>
</dbReference>
<evidence type="ECO:0000259" key="4">
    <source>
        <dbReference type="PROSITE" id="PS50011"/>
    </source>
</evidence>
<dbReference type="Pfam" id="PF00069">
    <property type="entry name" value="Pkinase"/>
    <property type="match status" value="1"/>
</dbReference>
<proteinExistence type="predicted"/>